<keyword evidence="5" id="KW-0325">Glycoprotein</keyword>
<evidence type="ECO:0000256" key="3">
    <source>
        <dbReference type="ARBA" id="ARBA00022737"/>
    </source>
</evidence>
<dbReference type="InterPro" id="IPR013783">
    <property type="entry name" value="Ig-like_fold"/>
</dbReference>
<evidence type="ECO:0000313" key="9">
    <source>
        <dbReference type="Proteomes" id="UP001461498"/>
    </source>
</evidence>
<dbReference type="PANTHER" id="PTHR46957">
    <property type="entry name" value="CYTOKINE RECEPTOR"/>
    <property type="match status" value="1"/>
</dbReference>
<organism evidence="8 9">
    <name type="scientific">Rhynocoris fuscipes</name>
    <dbReference type="NCBI Taxonomy" id="488301"/>
    <lineage>
        <taxon>Eukaryota</taxon>
        <taxon>Metazoa</taxon>
        <taxon>Ecdysozoa</taxon>
        <taxon>Arthropoda</taxon>
        <taxon>Hexapoda</taxon>
        <taxon>Insecta</taxon>
        <taxon>Pterygota</taxon>
        <taxon>Neoptera</taxon>
        <taxon>Paraneoptera</taxon>
        <taxon>Hemiptera</taxon>
        <taxon>Heteroptera</taxon>
        <taxon>Panheteroptera</taxon>
        <taxon>Cimicomorpha</taxon>
        <taxon>Reduviidae</taxon>
        <taxon>Harpactorinae</taxon>
        <taxon>Harpactorini</taxon>
        <taxon>Rhynocoris</taxon>
    </lineage>
</organism>
<accession>A0AAW1D245</accession>
<proteinExistence type="predicted"/>
<keyword evidence="9" id="KW-1185">Reference proteome</keyword>
<dbReference type="InterPro" id="IPR050713">
    <property type="entry name" value="RTP_Phos/Ushers"/>
</dbReference>
<dbReference type="Pfam" id="PF00041">
    <property type="entry name" value="fn3"/>
    <property type="match status" value="1"/>
</dbReference>
<dbReference type="PANTHER" id="PTHR46957:SF6">
    <property type="entry name" value="PROTEIN-TYROSINE-PHOSPHATASE"/>
    <property type="match status" value="1"/>
</dbReference>
<dbReference type="Proteomes" id="UP001461498">
    <property type="component" value="Unassembled WGS sequence"/>
</dbReference>
<dbReference type="FunFam" id="2.60.40.10:FF:000036">
    <property type="entry name" value="receptor-type tyrosine-protein phosphatase delta isoform X1"/>
    <property type="match status" value="1"/>
</dbReference>
<feature type="domain" description="Fibronectin type-III" evidence="7">
    <location>
        <begin position="1"/>
        <end position="81"/>
    </location>
</feature>
<keyword evidence="2" id="KW-0732">Signal</keyword>
<sequence length="82" mass="9152">MVIQWDEPETPNGQVTGYKVYYTMNPQLPMNSWESRMVDNNQLTTISELIPHTIYTIRVQAFTSVGPGPLSGPVLVKTQQGG</sequence>
<protein>
    <recommendedName>
        <fullName evidence="7">Fibronectin type-III domain-containing protein</fullName>
    </recommendedName>
</protein>
<dbReference type="EMBL" id="JAPXFL010000008">
    <property type="protein sequence ID" value="KAK9502629.1"/>
    <property type="molecule type" value="Genomic_DNA"/>
</dbReference>
<dbReference type="CDD" id="cd00063">
    <property type="entry name" value="FN3"/>
    <property type="match status" value="1"/>
</dbReference>
<keyword evidence="3" id="KW-0677">Repeat</keyword>
<dbReference type="GO" id="GO:0016020">
    <property type="term" value="C:membrane"/>
    <property type="evidence" value="ECO:0007669"/>
    <property type="project" value="UniProtKB-SubCell"/>
</dbReference>
<comment type="subcellular location">
    <subcellularLocation>
        <location evidence="1">Membrane</location>
        <topology evidence="1">Single-pass type I membrane protein</topology>
    </subcellularLocation>
</comment>
<evidence type="ECO:0000259" key="7">
    <source>
        <dbReference type="PROSITE" id="PS50853"/>
    </source>
</evidence>
<evidence type="ECO:0000256" key="2">
    <source>
        <dbReference type="ARBA" id="ARBA00022729"/>
    </source>
</evidence>
<dbReference type="InterPro" id="IPR036116">
    <property type="entry name" value="FN3_sf"/>
</dbReference>
<evidence type="ECO:0000256" key="5">
    <source>
        <dbReference type="ARBA" id="ARBA00023180"/>
    </source>
</evidence>
<dbReference type="SUPFAM" id="SSF49265">
    <property type="entry name" value="Fibronectin type III"/>
    <property type="match status" value="1"/>
</dbReference>
<name>A0AAW1D245_9HEMI</name>
<evidence type="ECO:0000313" key="8">
    <source>
        <dbReference type="EMBL" id="KAK9502629.1"/>
    </source>
</evidence>
<keyword evidence="6" id="KW-0393">Immunoglobulin domain</keyword>
<keyword evidence="4" id="KW-1015">Disulfide bond</keyword>
<evidence type="ECO:0000256" key="6">
    <source>
        <dbReference type="ARBA" id="ARBA00023319"/>
    </source>
</evidence>
<evidence type="ECO:0000256" key="1">
    <source>
        <dbReference type="ARBA" id="ARBA00004479"/>
    </source>
</evidence>
<comment type="caution">
    <text evidence="8">The sequence shown here is derived from an EMBL/GenBank/DDBJ whole genome shotgun (WGS) entry which is preliminary data.</text>
</comment>
<reference evidence="8 9" key="1">
    <citation type="submission" date="2022-12" db="EMBL/GenBank/DDBJ databases">
        <title>Chromosome-level genome assembly of true bugs.</title>
        <authorList>
            <person name="Ma L."/>
            <person name="Li H."/>
        </authorList>
    </citation>
    <scope>NUCLEOTIDE SEQUENCE [LARGE SCALE GENOMIC DNA]</scope>
    <source>
        <strain evidence="8">Lab_2022b</strain>
    </source>
</reference>
<dbReference type="AlphaFoldDB" id="A0AAW1D245"/>
<dbReference type="Gene3D" id="2.60.40.10">
    <property type="entry name" value="Immunoglobulins"/>
    <property type="match status" value="1"/>
</dbReference>
<dbReference type="PROSITE" id="PS50853">
    <property type="entry name" value="FN3"/>
    <property type="match status" value="1"/>
</dbReference>
<evidence type="ECO:0000256" key="4">
    <source>
        <dbReference type="ARBA" id="ARBA00023157"/>
    </source>
</evidence>
<gene>
    <name evidence="8" type="ORF">O3M35_011362</name>
</gene>
<dbReference type="InterPro" id="IPR003961">
    <property type="entry name" value="FN3_dom"/>
</dbReference>